<organism evidence="1">
    <name type="scientific">Arundo donax</name>
    <name type="common">Giant reed</name>
    <name type="synonym">Donax arundinaceus</name>
    <dbReference type="NCBI Taxonomy" id="35708"/>
    <lineage>
        <taxon>Eukaryota</taxon>
        <taxon>Viridiplantae</taxon>
        <taxon>Streptophyta</taxon>
        <taxon>Embryophyta</taxon>
        <taxon>Tracheophyta</taxon>
        <taxon>Spermatophyta</taxon>
        <taxon>Magnoliopsida</taxon>
        <taxon>Liliopsida</taxon>
        <taxon>Poales</taxon>
        <taxon>Poaceae</taxon>
        <taxon>PACMAD clade</taxon>
        <taxon>Arundinoideae</taxon>
        <taxon>Arundineae</taxon>
        <taxon>Arundo</taxon>
    </lineage>
</organism>
<reference evidence="1" key="1">
    <citation type="submission" date="2014-09" db="EMBL/GenBank/DDBJ databases">
        <authorList>
            <person name="Magalhaes I.L.F."/>
            <person name="Oliveira U."/>
            <person name="Santos F.R."/>
            <person name="Vidigal T.H.D.A."/>
            <person name="Brescovit A.D."/>
            <person name="Santos A.J."/>
        </authorList>
    </citation>
    <scope>NUCLEOTIDE SEQUENCE</scope>
    <source>
        <tissue evidence="1">Shoot tissue taken approximately 20 cm above the soil surface</tissue>
    </source>
</reference>
<protein>
    <submittedName>
        <fullName evidence="1">Uncharacterized protein</fullName>
    </submittedName>
</protein>
<proteinExistence type="predicted"/>
<sequence length="141" mass="15705">MVKMWRLTRTGSRMTATSTAPARTAMHIHLRLLFWYSRAVSSSTAPRRTKELACATWLSMSFSWCPCASTSAAMSRNTWCRSSRLRSISFTASCRSWISEMVSSTCPRPCSWIAFCRNVSLSPDEMSASIVPSSAFSPVTV</sequence>
<dbReference type="AlphaFoldDB" id="A0A0A8Z951"/>
<reference evidence="1" key="2">
    <citation type="journal article" date="2015" name="Data Brief">
        <title>Shoot transcriptome of the giant reed, Arundo donax.</title>
        <authorList>
            <person name="Barrero R.A."/>
            <person name="Guerrero F.D."/>
            <person name="Moolhuijzen P."/>
            <person name="Goolsby J.A."/>
            <person name="Tidwell J."/>
            <person name="Bellgard S.E."/>
            <person name="Bellgard M.I."/>
        </authorList>
    </citation>
    <scope>NUCLEOTIDE SEQUENCE</scope>
    <source>
        <tissue evidence="1">Shoot tissue taken approximately 20 cm above the soil surface</tissue>
    </source>
</reference>
<name>A0A0A8Z951_ARUDO</name>
<evidence type="ECO:0000313" key="1">
    <source>
        <dbReference type="EMBL" id="JAD35341.1"/>
    </source>
</evidence>
<dbReference type="EMBL" id="GBRH01262554">
    <property type="protein sequence ID" value="JAD35341.1"/>
    <property type="molecule type" value="Transcribed_RNA"/>
</dbReference>
<accession>A0A0A8Z951</accession>